<reference evidence="1" key="1">
    <citation type="submission" date="2020-02" db="EMBL/GenBank/DDBJ databases">
        <authorList>
            <person name="Meier V. D."/>
        </authorList>
    </citation>
    <scope>NUCLEOTIDE SEQUENCE</scope>
    <source>
        <strain evidence="1">AVDCRST_MAG56</strain>
    </source>
</reference>
<keyword evidence="1" id="KW-0031">Aminopeptidase</keyword>
<name>A0A6J4JP77_9SPHI</name>
<evidence type="ECO:0000313" key="1">
    <source>
        <dbReference type="EMBL" id="CAA9283633.1"/>
    </source>
</evidence>
<sequence length="346" mass="40235">MRYRPVFRNTFLGFLLLLTVLLLWQYRLVEYGISQAQGQLRVVWNARPLEEYLSGPAFPDSLKAKLLLIQEVRRFAVDSLGINPSDNYTTVYNQGGKPILWVVTATPPYKLEAEEWKFPLIGSFSYKGFFEYPRAQREEAGLKARGLDTEIDEVSGWSTLGWFKDPILTNWLSRPEGQLANLIIHELTHGTLYVKNNVEYNENLASFVGDQGATLFLARKYGRDSKEYRRYEDGKVFREKYSQHILRGAGQLDSLYASFGPALPKAQKDTLKYRLIREIIRTADTLTANGRTRKWGWEGPPANNTYFMGFVRYRAKQNQFEEEFKTKFNSDFRRYLAYLKETYPSL</sequence>
<protein>
    <submittedName>
        <fullName evidence="1">Aminopeptidase</fullName>
    </submittedName>
</protein>
<keyword evidence="1" id="KW-0645">Protease</keyword>
<dbReference type="GO" id="GO:0004177">
    <property type="term" value="F:aminopeptidase activity"/>
    <property type="evidence" value="ECO:0007669"/>
    <property type="project" value="UniProtKB-KW"/>
</dbReference>
<accession>A0A6J4JP77</accession>
<gene>
    <name evidence="1" type="ORF">AVDCRST_MAG56-3929</name>
</gene>
<dbReference type="InterPro" id="IPR014553">
    <property type="entry name" value="Aminopept"/>
</dbReference>
<proteinExistence type="predicted"/>
<organism evidence="1">
    <name type="scientific">uncultured Cytophagales bacterium</name>
    <dbReference type="NCBI Taxonomy" id="158755"/>
    <lineage>
        <taxon>Bacteria</taxon>
        <taxon>Pseudomonadati</taxon>
        <taxon>Bacteroidota</taxon>
        <taxon>Sphingobacteriia</taxon>
        <taxon>Sphingobacteriales</taxon>
        <taxon>environmental samples</taxon>
    </lineage>
</organism>
<dbReference type="AlphaFoldDB" id="A0A6J4JP77"/>
<keyword evidence="1" id="KW-0378">Hydrolase</keyword>
<dbReference type="Pfam" id="PF10023">
    <property type="entry name" value="Aminopep"/>
    <property type="match status" value="1"/>
</dbReference>
<dbReference type="EMBL" id="CADCTQ010000329">
    <property type="protein sequence ID" value="CAA9283633.1"/>
    <property type="molecule type" value="Genomic_DNA"/>
</dbReference>